<evidence type="ECO:0000256" key="1">
    <source>
        <dbReference type="SAM" id="MobiDB-lite"/>
    </source>
</evidence>
<name>A0AAN9A007_HALRR</name>
<feature type="region of interest" description="Disordered" evidence="1">
    <location>
        <begin position="80"/>
        <end position="99"/>
    </location>
</feature>
<dbReference type="AlphaFoldDB" id="A0AAN9A007"/>
<reference evidence="2 3" key="1">
    <citation type="submission" date="2023-11" db="EMBL/GenBank/DDBJ databases">
        <title>Halocaridina rubra genome assembly.</title>
        <authorList>
            <person name="Smith C."/>
        </authorList>
    </citation>
    <scope>NUCLEOTIDE SEQUENCE [LARGE SCALE GENOMIC DNA]</scope>
    <source>
        <strain evidence="2">EP-1</strain>
        <tissue evidence="2">Whole</tissue>
    </source>
</reference>
<organism evidence="2 3">
    <name type="scientific">Halocaridina rubra</name>
    <name type="common">Hawaiian red shrimp</name>
    <dbReference type="NCBI Taxonomy" id="373956"/>
    <lineage>
        <taxon>Eukaryota</taxon>
        <taxon>Metazoa</taxon>
        <taxon>Ecdysozoa</taxon>
        <taxon>Arthropoda</taxon>
        <taxon>Crustacea</taxon>
        <taxon>Multicrustacea</taxon>
        <taxon>Malacostraca</taxon>
        <taxon>Eumalacostraca</taxon>
        <taxon>Eucarida</taxon>
        <taxon>Decapoda</taxon>
        <taxon>Pleocyemata</taxon>
        <taxon>Caridea</taxon>
        <taxon>Atyoidea</taxon>
        <taxon>Atyidae</taxon>
        <taxon>Halocaridina</taxon>
    </lineage>
</organism>
<feature type="non-terminal residue" evidence="2">
    <location>
        <position position="1"/>
    </location>
</feature>
<feature type="non-terminal residue" evidence="2">
    <location>
        <position position="117"/>
    </location>
</feature>
<accession>A0AAN9A007</accession>
<keyword evidence="3" id="KW-1185">Reference proteome</keyword>
<comment type="caution">
    <text evidence="2">The sequence shown here is derived from an EMBL/GenBank/DDBJ whole genome shotgun (WGS) entry which is preliminary data.</text>
</comment>
<sequence>HSRLLAQLLQLFTPHQSTMFGVFVQEGTASANDGLLPIDPTDTVSLQFHASPATTSTAWEGLLLMTVPVRTLVIRVTGPEPLDAQPRMPNTAIATGLSTTTDFARKRTRVKTALQTP</sequence>
<proteinExistence type="predicted"/>
<dbReference type="Proteomes" id="UP001381693">
    <property type="component" value="Unassembled WGS sequence"/>
</dbReference>
<dbReference type="EMBL" id="JAXCGZ010020972">
    <property type="protein sequence ID" value="KAK7063024.1"/>
    <property type="molecule type" value="Genomic_DNA"/>
</dbReference>
<evidence type="ECO:0000313" key="3">
    <source>
        <dbReference type="Proteomes" id="UP001381693"/>
    </source>
</evidence>
<protein>
    <submittedName>
        <fullName evidence="2">Uncharacterized protein</fullName>
    </submittedName>
</protein>
<gene>
    <name evidence="2" type="ORF">SK128_005526</name>
</gene>
<evidence type="ECO:0000313" key="2">
    <source>
        <dbReference type="EMBL" id="KAK7063024.1"/>
    </source>
</evidence>